<dbReference type="PANTHER" id="PTHR31190">
    <property type="entry name" value="DNA-BINDING DOMAIN"/>
    <property type="match status" value="1"/>
</dbReference>
<dbReference type="EMBL" id="KQ090451">
    <property type="protein sequence ID" value="KMS95596.1"/>
    <property type="molecule type" value="Genomic_DNA"/>
</dbReference>
<dbReference type="SMR" id="A0A0J8B3N9"/>
<dbReference type="Gene3D" id="3.30.730.10">
    <property type="entry name" value="AP2/ERF domain"/>
    <property type="match status" value="1"/>
</dbReference>
<keyword evidence="3" id="KW-0238">DNA-binding</keyword>
<accession>A0A0J8B3N9</accession>
<evidence type="ECO:0000256" key="3">
    <source>
        <dbReference type="ARBA" id="ARBA00023125"/>
    </source>
</evidence>
<dbReference type="InterPro" id="IPR001471">
    <property type="entry name" value="AP2/ERF_dom"/>
</dbReference>
<reference evidence="8 9" key="1">
    <citation type="journal article" date="2014" name="Nature">
        <title>The genome of the recently domesticated crop plant sugar beet (Beta vulgaris).</title>
        <authorList>
            <person name="Dohm J.C."/>
            <person name="Minoche A.E."/>
            <person name="Holtgrawe D."/>
            <person name="Capella-Gutierrez S."/>
            <person name="Zakrzewski F."/>
            <person name="Tafer H."/>
            <person name="Rupp O."/>
            <person name="Sorensen T.R."/>
            <person name="Stracke R."/>
            <person name="Reinhardt R."/>
            <person name="Goesmann A."/>
            <person name="Kraft T."/>
            <person name="Schulz B."/>
            <person name="Stadler P.F."/>
            <person name="Schmidt T."/>
            <person name="Gabaldon T."/>
            <person name="Lehrach H."/>
            <person name="Weisshaar B."/>
            <person name="Himmelbauer H."/>
        </authorList>
    </citation>
    <scope>NUCLEOTIDE SEQUENCE [LARGE SCALE GENOMIC DNA]</scope>
    <source>
        <tissue evidence="8">Taproot</tissue>
    </source>
</reference>
<evidence type="ECO:0000256" key="1">
    <source>
        <dbReference type="ARBA" id="ARBA00004123"/>
    </source>
</evidence>
<organism evidence="8 9">
    <name type="scientific">Beta vulgaris subsp. vulgaris</name>
    <name type="common">Beet</name>
    <dbReference type="NCBI Taxonomy" id="3555"/>
    <lineage>
        <taxon>Eukaryota</taxon>
        <taxon>Viridiplantae</taxon>
        <taxon>Streptophyta</taxon>
        <taxon>Embryophyta</taxon>
        <taxon>Tracheophyta</taxon>
        <taxon>Spermatophyta</taxon>
        <taxon>Magnoliopsida</taxon>
        <taxon>eudicotyledons</taxon>
        <taxon>Gunneridae</taxon>
        <taxon>Pentapetalae</taxon>
        <taxon>Caryophyllales</taxon>
        <taxon>Chenopodiaceae</taxon>
        <taxon>Betoideae</taxon>
        <taxon>Beta</taxon>
    </lineage>
</organism>
<dbReference type="InterPro" id="IPR036955">
    <property type="entry name" value="AP2/ERF_dom_sf"/>
</dbReference>
<name>A0A0J8B3N9_BETVV</name>
<keyword evidence="9" id="KW-1185">Reference proteome</keyword>
<dbReference type="InterPro" id="IPR044808">
    <property type="entry name" value="ERF_plant"/>
</dbReference>
<evidence type="ECO:0000313" key="9">
    <source>
        <dbReference type="Proteomes" id="UP000035740"/>
    </source>
</evidence>
<dbReference type="GO" id="GO:0003677">
    <property type="term" value="F:DNA binding"/>
    <property type="evidence" value="ECO:0007669"/>
    <property type="project" value="UniProtKB-KW"/>
</dbReference>
<dbReference type="PROSITE" id="PS51032">
    <property type="entry name" value="AP2_ERF"/>
    <property type="match status" value="1"/>
</dbReference>
<feature type="compositionally biased region" description="Pro residues" evidence="6">
    <location>
        <begin position="150"/>
        <end position="159"/>
    </location>
</feature>
<keyword evidence="4" id="KW-0804">Transcription</keyword>
<dbReference type="CDD" id="cd00018">
    <property type="entry name" value="AP2"/>
    <property type="match status" value="1"/>
</dbReference>
<dbReference type="GO" id="GO:0009873">
    <property type="term" value="P:ethylene-activated signaling pathway"/>
    <property type="evidence" value="ECO:0007669"/>
    <property type="project" value="InterPro"/>
</dbReference>
<keyword evidence="2" id="KW-0805">Transcription regulation</keyword>
<feature type="region of interest" description="Disordered" evidence="6">
    <location>
        <begin position="145"/>
        <end position="181"/>
    </location>
</feature>
<dbReference type="GO" id="GO:0005634">
    <property type="term" value="C:nucleus"/>
    <property type="evidence" value="ECO:0007669"/>
    <property type="project" value="UniProtKB-SubCell"/>
</dbReference>
<dbReference type="OrthoDB" id="1932767at2759"/>
<keyword evidence="5" id="KW-0539">Nucleus</keyword>
<dbReference type="InterPro" id="IPR016177">
    <property type="entry name" value="DNA-bd_dom_sf"/>
</dbReference>
<dbReference type="eggNOG" id="ENOG502RZT8">
    <property type="taxonomic scope" value="Eukaryota"/>
</dbReference>
<dbReference type="SUPFAM" id="SSF54171">
    <property type="entry name" value="DNA-binding domain"/>
    <property type="match status" value="1"/>
</dbReference>
<comment type="subcellular location">
    <subcellularLocation>
        <location evidence="1">Nucleus</location>
    </subcellularLocation>
</comment>
<evidence type="ECO:0000256" key="6">
    <source>
        <dbReference type="SAM" id="MobiDB-lite"/>
    </source>
</evidence>
<dbReference type="OMA" id="DVWMIDD"/>
<dbReference type="FunFam" id="3.30.730.10:FF:000001">
    <property type="entry name" value="Ethylene-responsive transcription factor 2"/>
    <property type="match status" value="1"/>
</dbReference>
<dbReference type="SMART" id="SM00380">
    <property type="entry name" value="AP2"/>
    <property type="match status" value="1"/>
</dbReference>
<evidence type="ECO:0000256" key="4">
    <source>
        <dbReference type="ARBA" id="ARBA00023163"/>
    </source>
</evidence>
<gene>
    <name evidence="8" type="ORF">BVRB_006850</name>
</gene>
<dbReference type="Pfam" id="PF00847">
    <property type="entry name" value="AP2"/>
    <property type="match status" value="1"/>
</dbReference>
<dbReference type="PRINTS" id="PR00367">
    <property type="entry name" value="ETHRSPELEMNT"/>
</dbReference>
<dbReference type="Proteomes" id="UP000035740">
    <property type="component" value="Unassembled WGS sequence"/>
</dbReference>
<dbReference type="GO" id="GO:0003700">
    <property type="term" value="F:DNA-binding transcription factor activity"/>
    <property type="evidence" value="ECO:0007669"/>
    <property type="project" value="InterPro"/>
</dbReference>
<feature type="domain" description="AP2/ERF" evidence="7">
    <location>
        <begin position="92"/>
        <end position="149"/>
    </location>
</feature>
<dbReference type="PANTHER" id="PTHR31190:SF142">
    <property type="entry name" value="ETHYLENE-RESPONSIVE TRANSCRIPTION FACTOR RAP2-3"/>
    <property type="match status" value="1"/>
</dbReference>
<evidence type="ECO:0000259" key="7">
    <source>
        <dbReference type="PROSITE" id="PS51032"/>
    </source>
</evidence>
<sequence>MCGGAIISDLIAAKRGRNLSTQDLWSELDADLLSSHSLSSSPKSNSTSLFSHQTTLTPQLGWAVDGVKSKENEHVVEEVPKPSQTRKTRKNVYRGIRRRPWGKWAAEIRDPRKGVRVWLGTFNSPEEAARAYDTAAKKIRGEKAKLNFPDSPPQPPPESPLDELSPRSAKRPCMSYSTESTQLAMPTMSMRSWGSDDNVNNPEEDFVIEMQNEINQQISELESFLGLDHEPSELTESDTASLGWVMDEFSFVNYDMHNNNYMF</sequence>
<proteinExistence type="predicted"/>
<dbReference type="AlphaFoldDB" id="A0A0J8B3N9"/>
<evidence type="ECO:0000256" key="2">
    <source>
        <dbReference type="ARBA" id="ARBA00023015"/>
    </source>
</evidence>
<dbReference type="Gramene" id="KMS95596">
    <property type="protein sequence ID" value="KMS95596"/>
    <property type="gene ID" value="BVRB_006850"/>
</dbReference>
<dbReference type="KEGG" id="bvg:104884212"/>
<evidence type="ECO:0000313" key="8">
    <source>
        <dbReference type="EMBL" id="KMS95596.1"/>
    </source>
</evidence>
<evidence type="ECO:0000256" key="5">
    <source>
        <dbReference type="ARBA" id="ARBA00023242"/>
    </source>
</evidence>
<protein>
    <recommendedName>
        <fullName evidence="7">AP2/ERF domain-containing protein</fullName>
    </recommendedName>
</protein>